<dbReference type="GO" id="GO:0005524">
    <property type="term" value="F:ATP binding"/>
    <property type="evidence" value="ECO:0007669"/>
    <property type="project" value="InterPro"/>
</dbReference>
<organism evidence="2">
    <name type="scientific">bioreactor metagenome</name>
    <dbReference type="NCBI Taxonomy" id="1076179"/>
    <lineage>
        <taxon>unclassified sequences</taxon>
        <taxon>metagenomes</taxon>
        <taxon>ecological metagenomes</taxon>
    </lineage>
</organism>
<dbReference type="SMART" id="SM00977">
    <property type="entry name" value="TilS_C"/>
    <property type="match status" value="1"/>
</dbReference>
<dbReference type="SUPFAM" id="SSF82829">
    <property type="entry name" value="MesJ substrate recognition domain-like"/>
    <property type="match status" value="1"/>
</dbReference>
<gene>
    <name evidence="2" type="ORF">SDC9_90437</name>
</gene>
<feature type="domain" description="Lysidine-tRNA(Ile) synthetase C-terminal" evidence="1">
    <location>
        <begin position="177"/>
        <end position="247"/>
    </location>
</feature>
<reference evidence="2" key="1">
    <citation type="submission" date="2019-08" db="EMBL/GenBank/DDBJ databases">
        <authorList>
            <person name="Kucharzyk K."/>
            <person name="Murdoch R.W."/>
            <person name="Higgins S."/>
            <person name="Loffler F."/>
        </authorList>
    </citation>
    <scope>NUCLEOTIDE SEQUENCE</scope>
</reference>
<dbReference type="AlphaFoldDB" id="A0A644ZS28"/>
<dbReference type="EMBL" id="VSSQ01010224">
    <property type="protein sequence ID" value="MPM43760.1"/>
    <property type="molecule type" value="Genomic_DNA"/>
</dbReference>
<protein>
    <recommendedName>
        <fullName evidence="1">Lysidine-tRNA(Ile) synthetase C-terminal domain-containing protein</fullName>
    </recommendedName>
</protein>
<proteinExistence type="predicted"/>
<evidence type="ECO:0000313" key="2">
    <source>
        <dbReference type="EMBL" id="MPM43760.1"/>
    </source>
</evidence>
<dbReference type="GO" id="GO:0005737">
    <property type="term" value="C:cytoplasm"/>
    <property type="evidence" value="ECO:0007669"/>
    <property type="project" value="InterPro"/>
</dbReference>
<name>A0A644ZS28_9ZZZZ</name>
<dbReference type="SUPFAM" id="SSF56037">
    <property type="entry name" value="PheT/TilS domain"/>
    <property type="match status" value="1"/>
</dbReference>
<dbReference type="InterPro" id="IPR012796">
    <property type="entry name" value="Lysidine-tRNA-synth_C"/>
</dbReference>
<dbReference type="NCBIfam" id="TIGR02433">
    <property type="entry name" value="lysidine_TilS_C"/>
    <property type="match status" value="1"/>
</dbReference>
<accession>A0A644ZS28</accession>
<sequence length="254" mass="29581">MIKELLPGVHHHIRHIQTALQQDEDWIAESLSHCTADLPQDPFGFMSLPLNREHPWPKAFISRWLIQSFYKVVKQGEPLQYKHIETVLEHLDQIPTYWRCSLPNGLEAVISSQYLFVLHPFHEHGKEVQGETIMTAVLSSRTLDLPSFSCQLMVVPWTGKDPKIGGLASTRVMNQEFSLRTWRAGDTIEFKQGFSKKVSDYFQERHVPVPWRKRIPLLLQNQRIVLIPNHFVAEEYQNYEGEMGIRITINSYPK</sequence>
<dbReference type="GO" id="GO:0008033">
    <property type="term" value="P:tRNA processing"/>
    <property type="evidence" value="ECO:0007669"/>
    <property type="project" value="InterPro"/>
</dbReference>
<dbReference type="Pfam" id="PF11734">
    <property type="entry name" value="TilS_C"/>
    <property type="match status" value="1"/>
</dbReference>
<dbReference type="GO" id="GO:0016879">
    <property type="term" value="F:ligase activity, forming carbon-nitrogen bonds"/>
    <property type="evidence" value="ECO:0007669"/>
    <property type="project" value="InterPro"/>
</dbReference>
<evidence type="ECO:0000259" key="1">
    <source>
        <dbReference type="SMART" id="SM00977"/>
    </source>
</evidence>
<comment type="caution">
    <text evidence="2">The sequence shown here is derived from an EMBL/GenBank/DDBJ whole genome shotgun (WGS) entry which is preliminary data.</text>
</comment>